<reference evidence="1 2" key="1">
    <citation type="submission" date="2015-01" db="EMBL/GenBank/DDBJ databases">
        <title>Evolution of Trichinella species and genotypes.</title>
        <authorList>
            <person name="Korhonen P.K."/>
            <person name="Edoardo P."/>
            <person name="Giuseppe L.R."/>
            <person name="Gasser R.B."/>
        </authorList>
    </citation>
    <scope>NUCLEOTIDE SEQUENCE [LARGE SCALE GENOMIC DNA]</scope>
    <source>
        <strain evidence="1">ISS37</strain>
    </source>
</reference>
<evidence type="ECO:0000313" key="1">
    <source>
        <dbReference type="EMBL" id="KRX18951.1"/>
    </source>
</evidence>
<keyword evidence="2" id="KW-1185">Reference proteome</keyword>
<proteinExistence type="predicted"/>
<protein>
    <submittedName>
        <fullName evidence="1">Uncharacterized protein</fullName>
    </submittedName>
</protein>
<gene>
    <name evidence="1" type="ORF">T07_13620</name>
</gene>
<dbReference type="EMBL" id="JYDL01000066">
    <property type="protein sequence ID" value="KRX18951.1"/>
    <property type="molecule type" value="Genomic_DNA"/>
</dbReference>
<dbReference type="Proteomes" id="UP000054630">
    <property type="component" value="Unassembled WGS sequence"/>
</dbReference>
<name>A0A0V0RX19_9BILA</name>
<dbReference type="AlphaFoldDB" id="A0A0V0RX19"/>
<organism evidence="1 2">
    <name type="scientific">Trichinella nelsoni</name>
    <dbReference type="NCBI Taxonomy" id="6336"/>
    <lineage>
        <taxon>Eukaryota</taxon>
        <taxon>Metazoa</taxon>
        <taxon>Ecdysozoa</taxon>
        <taxon>Nematoda</taxon>
        <taxon>Enoplea</taxon>
        <taxon>Dorylaimia</taxon>
        <taxon>Trichinellida</taxon>
        <taxon>Trichinellidae</taxon>
        <taxon>Trichinella</taxon>
    </lineage>
</organism>
<comment type="caution">
    <text evidence="1">The sequence shown here is derived from an EMBL/GenBank/DDBJ whole genome shotgun (WGS) entry which is preliminary data.</text>
</comment>
<evidence type="ECO:0000313" key="2">
    <source>
        <dbReference type="Proteomes" id="UP000054630"/>
    </source>
</evidence>
<accession>A0A0V0RX19</accession>
<sequence>MNQIKRKRKQLEINFYKKYFSKSPKYCNMTVKCNKILTYNTVQVFGNHLL</sequence>